<accession>A0A380JS78</accession>
<dbReference type="EMBL" id="UHFF01000002">
    <property type="protein sequence ID" value="SUN47268.1"/>
    <property type="molecule type" value="Genomic_DNA"/>
</dbReference>
<dbReference type="NCBIfam" id="NF033482">
    <property type="entry name" value="RiPP_thiocil"/>
    <property type="match status" value="1"/>
</dbReference>
<name>A0A380JS78_9STRE</name>
<evidence type="ECO:0000313" key="1">
    <source>
        <dbReference type="EMBL" id="SUN47268.1"/>
    </source>
</evidence>
<gene>
    <name evidence="1" type="ORF">NCTC12092_01372</name>
</gene>
<dbReference type="Proteomes" id="UP000254461">
    <property type="component" value="Unassembled WGS sequence"/>
</dbReference>
<dbReference type="InterPro" id="IPR049803">
    <property type="entry name" value="RiPP_thiocil-like"/>
</dbReference>
<reference evidence="1 2" key="1">
    <citation type="submission" date="2018-06" db="EMBL/GenBank/DDBJ databases">
        <authorList>
            <consortium name="Pathogen Informatics"/>
            <person name="Doyle S."/>
        </authorList>
    </citation>
    <scope>NUCLEOTIDE SEQUENCE [LARGE SCALE GENOMIC DNA]</scope>
    <source>
        <strain evidence="1 2">NCTC12092</strain>
    </source>
</reference>
<sequence>MQNIYNTTISTINPSVMEDVYIEEQFDEAELAGFTTAGSFATGGSFACAGSCGSSISSASSVSSAGD</sequence>
<proteinExistence type="predicted"/>
<evidence type="ECO:0000313" key="2">
    <source>
        <dbReference type="Proteomes" id="UP000254461"/>
    </source>
</evidence>
<dbReference type="RefSeq" id="WP_037581663.1">
    <property type="nucleotide sequence ID" value="NZ_UHFF01000002.1"/>
</dbReference>
<evidence type="ECO:0008006" key="3">
    <source>
        <dbReference type="Google" id="ProtNLM"/>
    </source>
</evidence>
<organism evidence="1 2">
    <name type="scientific">Streptococcus equi subsp. equi</name>
    <dbReference type="NCBI Taxonomy" id="148942"/>
    <lineage>
        <taxon>Bacteria</taxon>
        <taxon>Bacillati</taxon>
        <taxon>Bacillota</taxon>
        <taxon>Bacilli</taxon>
        <taxon>Lactobacillales</taxon>
        <taxon>Streptococcaceae</taxon>
        <taxon>Streptococcus</taxon>
    </lineage>
</organism>
<dbReference type="AlphaFoldDB" id="A0A380JS78"/>
<protein>
    <recommendedName>
        <fullName evidence="3">Thiocillin family RiPP</fullName>
    </recommendedName>
</protein>